<name>A0A927MVT4_9ACTN</name>
<evidence type="ECO:0000313" key="2">
    <source>
        <dbReference type="EMBL" id="MBE1604210.1"/>
    </source>
</evidence>
<gene>
    <name evidence="2" type="ORF">HEB94_001058</name>
</gene>
<feature type="transmembrane region" description="Helical" evidence="1">
    <location>
        <begin position="95"/>
        <end position="113"/>
    </location>
</feature>
<dbReference type="RefSeq" id="WP_192748807.1">
    <property type="nucleotide sequence ID" value="NZ_BAABJL010000226.1"/>
</dbReference>
<sequence>MTAPAWLVEVVRLKPVPMPWARMIRTPIAICLPLAFGIFTGQIGIGLPIALGGFTSSLVERGGPYLGRGKRVATVGVLGGGLGLTVGLLVRGQGWLVVLVFMVLALLSAALTVGGNAGSASIRGPGEWASAR</sequence>
<accession>A0A927MVT4</accession>
<dbReference type="EMBL" id="JADBEM010000001">
    <property type="protein sequence ID" value="MBE1604210.1"/>
    <property type="molecule type" value="Genomic_DNA"/>
</dbReference>
<feature type="transmembrane region" description="Helical" evidence="1">
    <location>
        <begin position="27"/>
        <end position="51"/>
    </location>
</feature>
<keyword evidence="1" id="KW-0812">Transmembrane</keyword>
<dbReference type="AlphaFoldDB" id="A0A927MVT4"/>
<evidence type="ECO:0000256" key="1">
    <source>
        <dbReference type="SAM" id="Phobius"/>
    </source>
</evidence>
<feature type="transmembrane region" description="Helical" evidence="1">
    <location>
        <begin position="72"/>
        <end position="89"/>
    </location>
</feature>
<proteinExistence type="predicted"/>
<keyword evidence="3" id="KW-1185">Reference proteome</keyword>
<evidence type="ECO:0000313" key="3">
    <source>
        <dbReference type="Proteomes" id="UP000638648"/>
    </source>
</evidence>
<dbReference type="Proteomes" id="UP000638648">
    <property type="component" value="Unassembled WGS sequence"/>
</dbReference>
<organism evidence="2 3">
    <name type="scientific">Actinopolymorpha pittospori</name>
    <dbReference type="NCBI Taxonomy" id="648752"/>
    <lineage>
        <taxon>Bacteria</taxon>
        <taxon>Bacillati</taxon>
        <taxon>Actinomycetota</taxon>
        <taxon>Actinomycetes</taxon>
        <taxon>Propionibacteriales</taxon>
        <taxon>Actinopolymorphaceae</taxon>
        <taxon>Actinopolymorpha</taxon>
    </lineage>
</organism>
<keyword evidence="1" id="KW-1133">Transmembrane helix</keyword>
<keyword evidence="1" id="KW-0472">Membrane</keyword>
<reference evidence="2" key="1">
    <citation type="submission" date="2020-10" db="EMBL/GenBank/DDBJ databases">
        <title>Sequencing the genomes of 1000 actinobacteria strains.</title>
        <authorList>
            <person name="Klenk H.-P."/>
        </authorList>
    </citation>
    <scope>NUCLEOTIDE SEQUENCE</scope>
    <source>
        <strain evidence="2">DSM 45354</strain>
    </source>
</reference>
<protein>
    <submittedName>
        <fullName evidence="2">Membrane protein YccC</fullName>
    </submittedName>
</protein>
<comment type="caution">
    <text evidence="2">The sequence shown here is derived from an EMBL/GenBank/DDBJ whole genome shotgun (WGS) entry which is preliminary data.</text>
</comment>